<comment type="similarity">
    <text evidence="1">Belongs to the glycosyl hydrolase 16 family.</text>
</comment>
<dbReference type="SUPFAM" id="SSF49899">
    <property type="entry name" value="Concanavalin A-like lectins/glucanases"/>
    <property type="match status" value="1"/>
</dbReference>
<comment type="caution">
    <text evidence="5">The sequence shown here is derived from an EMBL/GenBank/DDBJ whole genome shotgun (WGS) entry which is preliminary data.</text>
</comment>
<evidence type="ECO:0000259" key="4">
    <source>
        <dbReference type="PROSITE" id="PS51762"/>
    </source>
</evidence>
<evidence type="ECO:0000256" key="3">
    <source>
        <dbReference type="SAM" id="Phobius"/>
    </source>
</evidence>
<sequence length="756" mass="81999">MSRLTKQRNRNSVQSTESLQLTTNSHTSDRDIPLSPPRPFFLAQDSRRNSGSESSLSDSDRENINTIPRVHQQQRRRSAMASASSSYAPVSAASPVTPAFPSAVRRRSLNSSPFDGPDNGYSYAQQSDYAPVGAGAEDAELSPTVGGTWNASNLYYNSDEQDREPPVSPFPFQSHPGNPDPIPRRRSSSLESLTGASDVGPHQPNLARSDTSHDAGLPQPVAPFMQAGDPRHSSSSTSISGLAGSGNSVYRNSAAANMLHPSASQTALNAAYAAGQAGLPMQELGSPNPAFASGVGGTNTPPGTVPRTYSQTFRAPFLSPASRPGSSLWSPPSYPSYPSFQGPQGSHSGSAVALALPPAPAPAPSTRLAGKLTKEEKPWLQRSAPRARVSWWLTFFCMVLGVLGAVALCFFGFEGVDRFTDSELCSVLEDNFDTFDLQNTWTREVQLGGFGNSEFQIASPFDNNSYVQDGELYIMPTLTSAWVGESTVQSGTVTVPSCTEQGNATACTATGNGNDQIVNPVMSARINTQNHYSITYGRVEVRAKLPRGDWLWPAIWMLPTSGTWPLSGEIDIMEARGNSPSYPAQGSNFVRATLQYGPMASLVEKLYGWYGLKRTSFDKGFHTYGMEWDDKWMRFYVDSRIHTVLEISTKNSKSSFWNRAGFPATAQNGSSEVPVTNPYTNNNSPFDQPFYLIIDLAVGGTSGWFPDKVGGKPWFDGSASAMSEFYKDKDTWHATWPTDPADGAFRIDSVKMWKKC</sequence>
<feature type="compositionally biased region" description="Low complexity" evidence="2">
    <location>
        <begin position="233"/>
        <end position="242"/>
    </location>
</feature>
<feature type="region of interest" description="Disordered" evidence="2">
    <location>
        <begin position="1"/>
        <end position="96"/>
    </location>
</feature>
<evidence type="ECO:0000313" key="5">
    <source>
        <dbReference type="EMBL" id="KAF7338491.1"/>
    </source>
</evidence>
<feature type="domain" description="GH16" evidence="4">
    <location>
        <begin position="377"/>
        <end position="756"/>
    </location>
</feature>
<dbReference type="EMBL" id="JACAZI010000021">
    <property type="protein sequence ID" value="KAF7338491.1"/>
    <property type="molecule type" value="Genomic_DNA"/>
</dbReference>
<name>A0A8H6XDE4_9AGAR</name>
<evidence type="ECO:0000256" key="2">
    <source>
        <dbReference type="SAM" id="MobiDB-lite"/>
    </source>
</evidence>
<keyword evidence="3" id="KW-1133">Transmembrane helix</keyword>
<accession>A0A8H6XDE4</accession>
<keyword evidence="3" id="KW-0472">Membrane</keyword>
<organism evidence="5 6">
    <name type="scientific">Mycena venus</name>
    <dbReference type="NCBI Taxonomy" id="2733690"/>
    <lineage>
        <taxon>Eukaryota</taxon>
        <taxon>Fungi</taxon>
        <taxon>Dikarya</taxon>
        <taxon>Basidiomycota</taxon>
        <taxon>Agaricomycotina</taxon>
        <taxon>Agaricomycetes</taxon>
        <taxon>Agaricomycetidae</taxon>
        <taxon>Agaricales</taxon>
        <taxon>Marasmiineae</taxon>
        <taxon>Mycenaceae</taxon>
        <taxon>Mycena</taxon>
    </lineage>
</organism>
<dbReference type="Pfam" id="PF00722">
    <property type="entry name" value="Glyco_hydro_16"/>
    <property type="match status" value="1"/>
</dbReference>
<dbReference type="OrthoDB" id="4781at2759"/>
<dbReference type="InterPro" id="IPR050546">
    <property type="entry name" value="Glycosyl_Hydrlase_16"/>
</dbReference>
<dbReference type="GO" id="GO:0005975">
    <property type="term" value="P:carbohydrate metabolic process"/>
    <property type="evidence" value="ECO:0007669"/>
    <property type="project" value="InterPro"/>
</dbReference>
<reference evidence="5" key="1">
    <citation type="submission" date="2020-05" db="EMBL/GenBank/DDBJ databases">
        <title>Mycena genomes resolve the evolution of fungal bioluminescence.</title>
        <authorList>
            <person name="Tsai I.J."/>
        </authorList>
    </citation>
    <scope>NUCLEOTIDE SEQUENCE</scope>
    <source>
        <strain evidence="5">CCC161011</strain>
    </source>
</reference>
<proteinExistence type="inferred from homology"/>
<keyword evidence="5" id="KW-0378">Hydrolase</keyword>
<dbReference type="PROSITE" id="PS51762">
    <property type="entry name" value="GH16_2"/>
    <property type="match status" value="1"/>
</dbReference>
<feature type="transmembrane region" description="Helical" evidence="3">
    <location>
        <begin position="391"/>
        <end position="413"/>
    </location>
</feature>
<evidence type="ECO:0000313" key="6">
    <source>
        <dbReference type="Proteomes" id="UP000620124"/>
    </source>
</evidence>
<gene>
    <name evidence="5" type="ORF">MVEN_02075200</name>
</gene>
<feature type="compositionally biased region" description="Low complexity" evidence="2">
    <location>
        <begin position="79"/>
        <end position="96"/>
    </location>
</feature>
<dbReference type="InterPro" id="IPR013320">
    <property type="entry name" value="ConA-like_dom_sf"/>
</dbReference>
<dbReference type="Gene3D" id="2.60.120.200">
    <property type="match status" value="1"/>
</dbReference>
<protein>
    <submittedName>
        <fullName evidence="5">Glycoside hydrolase family 16 protein</fullName>
    </submittedName>
</protein>
<dbReference type="PANTHER" id="PTHR10963">
    <property type="entry name" value="GLYCOSYL HYDROLASE-RELATED"/>
    <property type="match status" value="1"/>
</dbReference>
<keyword evidence="6" id="KW-1185">Reference proteome</keyword>
<dbReference type="InterPro" id="IPR000757">
    <property type="entry name" value="Beta-glucanase-like"/>
</dbReference>
<feature type="compositionally biased region" description="Polar residues" evidence="2">
    <location>
        <begin position="10"/>
        <end position="26"/>
    </location>
</feature>
<evidence type="ECO:0000256" key="1">
    <source>
        <dbReference type="ARBA" id="ARBA00006865"/>
    </source>
</evidence>
<feature type="region of interest" description="Disordered" evidence="2">
    <location>
        <begin position="152"/>
        <end position="242"/>
    </location>
</feature>
<dbReference type="GO" id="GO:0004553">
    <property type="term" value="F:hydrolase activity, hydrolyzing O-glycosyl compounds"/>
    <property type="evidence" value="ECO:0007669"/>
    <property type="project" value="InterPro"/>
</dbReference>
<dbReference type="PANTHER" id="PTHR10963:SF55">
    <property type="entry name" value="GLYCOSIDE HYDROLASE FAMILY 16 PROTEIN"/>
    <property type="match status" value="1"/>
</dbReference>
<dbReference type="AlphaFoldDB" id="A0A8H6XDE4"/>
<keyword evidence="3" id="KW-0812">Transmembrane</keyword>
<dbReference type="Proteomes" id="UP000620124">
    <property type="component" value="Unassembled WGS sequence"/>
</dbReference>